<feature type="compositionally biased region" description="Low complexity" evidence="1">
    <location>
        <begin position="1"/>
        <end position="16"/>
    </location>
</feature>
<dbReference type="GeneID" id="141451245"/>
<protein>
    <submittedName>
        <fullName evidence="2">Uncharacterized protein</fullName>
    </submittedName>
</protein>
<dbReference type="AlphaFoldDB" id="T1HPG3"/>
<evidence type="ECO:0000256" key="1">
    <source>
        <dbReference type="SAM" id="MobiDB-lite"/>
    </source>
</evidence>
<dbReference type="InParanoid" id="T1HPG3"/>
<dbReference type="RefSeq" id="XP_073978584.1">
    <property type="nucleotide sequence ID" value="XM_074122483.1"/>
</dbReference>
<keyword evidence="3" id="KW-1185">Reference proteome</keyword>
<evidence type="ECO:0000313" key="3">
    <source>
        <dbReference type="Proteomes" id="UP000015103"/>
    </source>
</evidence>
<accession>T1HPG3</accession>
<dbReference type="EnsemblMetazoa" id="RPRC005937-RA">
    <property type="protein sequence ID" value="RPRC005937-PA"/>
    <property type="gene ID" value="RPRC005937"/>
</dbReference>
<feature type="region of interest" description="Disordered" evidence="1">
    <location>
        <begin position="1"/>
        <end position="21"/>
    </location>
</feature>
<dbReference type="eggNOG" id="ENOG502T29M">
    <property type="taxonomic scope" value="Eukaryota"/>
</dbReference>
<proteinExistence type="predicted"/>
<reference evidence="2" key="1">
    <citation type="submission" date="2015-05" db="UniProtKB">
        <authorList>
            <consortium name="EnsemblMetazoa"/>
        </authorList>
    </citation>
    <scope>IDENTIFICATION</scope>
</reference>
<organism evidence="2 3">
    <name type="scientific">Rhodnius prolixus</name>
    <name type="common">Triatomid bug</name>
    <dbReference type="NCBI Taxonomy" id="13249"/>
    <lineage>
        <taxon>Eukaryota</taxon>
        <taxon>Metazoa</taxon>
        <taxon>Ecdysozoa</taxon>
        <taxon>Arthropoda</taxon>
        <taxon>Hexapoda</taxon>
        <taxon>Insecta</taxon>
        <taxon>Pterygota</taxon>
        <taxon>Neoptera</taxon>
        <taxon>Paraneoptera</taxon>
        <taxon>Hemiptera</taxon>
        <taxon>Heteroptera</taxon>
        <taxon>Panheteroptera</taxon>
        <taxon>Cimicomorpha</taxon>
        <taxon>Reduviidae</taxon>
        <taxon>Triatominae</taxon>
        <taxon>Rhodnius</taxon>
    </lineage>
</organism>
<sequence>MSSSSSSRAVGASATSVPDEYDSTDREAQFFLFTRPLEDAVLGHAEHLELHHWALVVIFEDESVRTLEAFESGGKLTPTFSKESPKNLNGYKYWRLGLLKTSPLKLHKVVKNHSLNGSDYQINTNNCQHWVKAAVRDISSNLSKALDEFRTNDGCNILNLGGMCSWASSRSSSNHVVSFIKNLTEGHWSSKPSTTEVHHLD</sequence>
<evidence type="ECO:0000313" key="2">
    <source>
        <dbReference type="EnsemblMetazoa" id="RPRC005937-PA"/>
    </source>
</evidence>
<dbReference type="EMBL" id="ACPB03008280">
    <property type="status" value="NOT_ANNOTATED_CDS"/>
    <property type="molecule type" value="Genomic_DNA"/>
</dbReference>
<dbReference type="RefSeq" id="XP_073978583.1">
    <property type="nucleotide sequence ID" value="XM_074122482.1"/>
</dbReference>
<dbReference type="Proteomes" id="UP000015103">
    <property type="component" value="Unassembled WGS sequence"/>
</dbReference>
<dbReference type="HOGENOM" id="CLU_1361942_0_0_1"/>
<dbReference type="VEuPathDB" id="VectorBase:RPRC005937"/>
<name>T1HPG3_RHOPR</name>